<dbReference type="InterPro" id="IPR013694">
    <property type="entry name" value="VIT"/>
</dbReference>
<dbReference type="PANTHER" id="PTHR45737:SF6">
    <property type="entry name" value="VON WILLEBRAND FACTOR A DOMAIN-CONTAINING PROTEIN 5A"/>
    <property type="match status" value="1"/>
</dbReference>
<dbReference type="Proteomes" id="UP000246483">
    <property type="component" value="Unassembled WGS sequence"/>
</dbReference>
<dbReference type="InterPro" id="IPR036465">
    <property type="entry name" value="vWFA_dom_sf"/>
</dbReference>
<evidence type="ECO:0000313" key="4">
    <source>
        <dbReference type="Proteomes" id="UP000246483"/>
    </source>
</evidence>
<dbReference type="EMBL" id="QGUB01000005">
    <property type="protein sequence ID" value="PWW45854.1"/>
    <property type="molecule type" value="Genomic_DNA"/>
</dbReference>
<dbReference type="AlphaFoldDB" id="A0A317RC47"/>
<evidence type="ECO:0000259" key="1">
    <source>
        <dbReference type="PROSITE" id="PS50234"/>
    </source>
</evidence>
<sequence>MSLHDHACLESVDGQAVTLLGARLTGELRGLLFAARVEQRFVNPGDEHLEVVYRFPLPWGAVLLGIEVELGGKRLTGAVVARAQAEADYEEALSQGDAAIMLEKNHDDSYCLNLGNLAPRERCTITLRYAQVLPFEQGALRLLIPTTIAPRYEDGAHASPVPQHQRMASSLTAEHGLELELTLHGSLARARVASPSHAISVVSAESEGQGADEGIDGGAVLRVALARQAWLDRDFVLVLDQLAHSSLALAGADYAQPGQATVLASFCPRLADQAPLDVTVKILVDCSGSMGGDSIGAARRALQAVVLQLRGADRFSLSRFGSSVEHRARGLWKVSDATRLAAQRWVGTLEADLGGTDMQAALESTLQLAHSVRSDVLLVTDGQIGSVDAVIAAARGSGHRVFVVGIGSSVVQSHLQRLAAATGGACDFVAPGEAVEPAVLRMFARLRSPDLEDLRLEWPGQVQPLWASALPSAVFDGDTVNVFAGFAQVPQGVVRLLGRAGSVAPEQELGRAALDARVSAAPTLARVAAAARLAALTPDDAHADAQDEGVRLAVDYQLVSDETNFLLLHERAAADKAGQMPRLHQERPMLAAGWGGAGSVSLSRMRADIWAGGVPALQRRSPIRQIEARAFRSIGSARSDRLRSFLDDLNDDAPLVPAKPAKPRIDRNDPRYWTRSEFYTGLTPLGLQEWLRINPESEWPATYEELRDIGLGAPVVEWLELLFKNRVDAGMPESAVVMGFLAAIDGGAWQASRKPSRRSSPTQDREKVREFFLGALERTTPQEWPESVWTLEERLDDD</sequence>
<evidence type="ECO:0000313" key="3">
    <source>
        <dbReference type="EMBL" id="PWW45854.1"/>
    </source>
</evidence>
<feature type="domain" description="VIT" evidence="2">
    <location>
        <begin position="3"/>
        <end position="131"/>
    </location>
</feature>
<name>A0A317RC47_9BURK</name>
<dbReference type="PROSITE" id="PS51468">
    <property type="entry name" value="VIT"/>
    <property type="match status" value="1"/>
</dbReference>
<dbReference type="Pfam" id="PF08487">
    <property type="entry name" value="VIT"/>
    <property type="match status" value="1"/>
</dbReference>
<keyword evidence="4" id="KW-1185">Reference proteome</keyword>
<accession>A0A317RC47</accession>
<dbReference type="PANTHER" id="PTHR45737">
    <property type="entry name" value="VON WILLEBRAND FACTOR A DOMAIN-CONTAINING PROTEIN 5A"/>
    <property type="match status" value="1"/>
</dbReference>
<dbReference type="SMART" id="SM00609">
    <property type="entry name" value="VIT"/>
    <property type="match status" value="1"/>
</dbReference>
<dbReference type="Gene3D" id="3.40.50.410">
    <property type="entry name" value="von Willebrand factor, type A domain"/>
    <property type="match status" value="1"/>
</dbReference>
<dbReference type="PROSITE" id="PS50234">
    <property type="entry name" value="VWFA"/>
    <property type="match status" value="1"/>
</dbReference>
<evidence type="ECO:0000259" key="2">
    <source>
        <dbReference type="PROSITE" id="PS51468"/>
    </source>
</evidence>
<dbReference type="InterPro" id="IPR002035">
    <property type="entry name" value="VWF_A"/>
</dbReference>
<feature type="domain" description="VWFA" evidence="1">
    <location>
        <begin position="279"/>
        <end position="446"/>
    </location>
</feature>
<gene>
    <name evidence="3" type="ORF">DFR36_10554</name>
</gene>
<proteinExistence type="predicted"/>
<protein>
    <submittedName>
        <fullName evidence="3">Ca-activated chloride channel family protein</fullName>
    </submittedName>
</protein>
<organism evidence="3 4">
    <name type="scientific">Melaminivora alkalimesophila</name>
    <dbReference type="NCBI Taxonomy" id="1165852"/>
    <lineage>
        <taxon>Bacteria</taxon>
        <taxon>Pseudomonadati</taxon>
        <taxon>Pseudomonadota</taxon>
        <taxon>Betaproteobacteria</taxon>
        <taxon>Burkholderiales</taxon>
        <taxon>Comamonadaceae</taxon>
        <taxon>Melaminivora</taxon>
    </lineage>
</organism>
<reference evidence="3 4" key="1">
    <citation type="submission" date="2018-05" db="EMBL/GenBank/DDBJ databases">
        <title>Genomic Encyclopedia of Type Strains, Phase IV (KMG-IV): sequencing the most valuable type-strain genomes for metagenomic binning, comparative biology and taxonomic classification.</title>
        <authorList>
            <person name="Goeker M."/>
        </authorList>
    </citation>
    <scope>NUCLEOTIDE SEQUENCE [LARGE SCALE GENOMIC DNA]</scope>
    <source>
        <strain evidence="3 4">DSM 26006</strain>
    </source>
</reference>
<dbReference type="SMART" id="SM00327">
    <property type="entry name" value="VWA"/>
    <property type="match status" value="1"/>
</dbReference>
<dbReference type="RefSeq" id="WP_019374380.1">
    <property type="nucleotide sequence ID" value="NZ_ALEE01000518.1"/>
</dbReference>
<comment type="caution">
    <text evidence="3">The sequence shown here is derived from an EMBL/GenBank/DDBJ whole genome shotgun (WGS) entry which is preliminary data.</text>
</comment>
<dbReference type="OrthoDB" id="9784383at2"/>
<dbReference type="Pfam" id="PF13768">
    <property type="entry name" value="VWA_3"/>
    <property type="match status" value="1"/>
</dbReference>
<dbReference type="SUPFAM" id="SSF53300">
    <property type="entry name" value="vWA-like"/>
    <property type="match status" value="1"/>
</dbReference>